<sequence>MTNEEILAQVRGYFLREGLLTPGTPLRLAAAVSGGADSMALLLILRQLQPEFGYELSACHVNHGLRGETADRDEAFVRDACARLGVPLRVFHAAELADEMGLPPEHAGEDWARRLRYACFARLCKEGIDAVATAHTANDQAETLLLRLARGTGLHGAAGIRPKRGCYLRPLLELTRADTEAFCRAAGQPWMTDETNETDAYARNRVRRTALPALQSTNTAAVENLARFCEKAARADAYFYKKADALLSAAAQAAARAEHLPSGARAARTDGQPVWRLEPLVAADELVLEAALHTLVAPERDAEEKYIRLLCGLVRRGSGAVQLTERVRFCAGNGLFWREEQPRAAAPETPETQPFCPEKQAEYLWPGAGKVTAKVFPANFEEKIQVVHKKDLKNRADYARITTLYTSLVLRSRLPGDRFRPAGRGVSKELRKWMNEAGVPARLRDTLPLLADGSNVLWVCGAGFAEGLAPDAESKWLLQLETDVELWEEQCHEHAR</sequence>
<name>A0ACC9CWW5_9FIRM</name>
<dbReference type="Proteomes" id="UP000220959">
    <property type="component" value="Unassembled WGS sequence"/>
</dbReference>
<keyword evidence="2" id="KW-1185">Reference proteome</keyword>
<dbReference type="EMBL" id="NMTR01000021">
    <property type="protein sequence ID" value="PDX60312.1"/>
    <property type="molecule type" value="Genomic_DNA"/>
</dbReference>
<proteinExistence type="predicted"/>
<evidence type="ECO:0000313" key="1">
    <source>
        <dbReference type="EMBL" id="PDX60312.1"/>
    </source>
</evidence>
<accession>A0ACC9CWW5</accession>
<comment type="caution">
    <text evidence="1">The sequence shown here is derived from an EMBL/GenBank/DDBJ whole genome shotgun (WGS) entry which is preliminary data.</text>
</comment>
<evidence type="ECO:0000313" key="2">
    <source>
        <dbReference type="Proteomes" id="UP000220959"/>
    </source>
</evidence>
<reference evidence="1 2" key="1">
    <citation type="journal article" date="2017" name="Front. Microbiol.">
        <title>New Insights into the Diversity of the Genus Faecalibacterium.</title>
        <authorList>
            <person name="Benevides L."/>
            <person name="Burman S."/>
            <person name="Martin R."/>
            <person name="Robert V."/>
            <person name="Thomas M."/>
            <person name="Miquel S."/>
            <person name="Chain F."/>
            <person name="Sokol H."/>
            <person name="Bermudez-Humaran L.G."/>
            <person name="Morrison M."/>
            <person name="Langella P."/>
            <person name="Azevedo V.A."/>
            <person name="Chatel J.M."/>
            <person name="Soares S."/>
        </authorList>
    </citation>
    <scope>NUCLEOTIDE SEQUENCE [LARGE SCALE GENOMIC DNA]</scope>
    <source>
        <strain evidence="2">CNCM I-4541</strain>
    </source>
</reference>
<gene>
    <name evidence="1" type="primary">tilS</name>
    <name evidence="1" type="ORF">CGS49_09855</name>
</gene>
<protein>
    <submittedName>
        <fullName evidence="1">tRNA lysidine(34) synthetase TilS</fullName>
    </submittedName>
</protein>
<organism evidence="1 2">
    <name type="scientific">Faecalibacterium langellae</name>
    <dbReference type="NCBI Taxonomy" id="3435293"/>
    <lineage>
        <taxon>Bacteria</taxon>
        <taxon>Bacillati</taxon>
        <taxon>Bacillota</taxon>
        <taxon>Clostridia</taxon>
        <taxon>Eubacteriales</taxon>
        <taxon>Oscillospiraceae</taxon>
        <taxon>Faecalibacterium</taxon>
    </lineage>
</organism>